<dbReference type="Gene3D" id="3.20.20.150">
    <property type="entry name" value="Divalent-metal-dependent TIM barrel enzymes"/>
    <property type="match status" value="1"/>
</dbReference>
<evidence type="ECO:0000313" key="3">
    <source>
        <dbReference type="Proteomes" id="UP000636264"/>
    </source>
</evidence>
<evidence type="ECO:0000313" key="2">
    <source>
        <dbReference type="EMBL" id="GGA78326.1"/>
    </source>
</evidence>
<dbReference type="InterPro" id="IPR050312">
    <property type="entry name" value="IolE/XylAMocC-like"/>
</dbReference>
<gene>
    <name evidence="2" type="ORF">GCM10011385_35590</name>
</gene>
<name>A0A916S2K6_9HYPH</name>
<dbReference type="PANTHER" id="PTHR12110:SF41">
    <property type="entry name" value="INOSOSE DEHYDRATASE"/>
    <property type="match status" value="1"/>
</dbReference>
<dbReference type="RefSeq" id="WP_244630439.1">
    <property type="nucleotide sequence ID" value="NZ_BMIF01000014.1"/>
</dbReference>
<dbReference type="Proteomes" id="UP000636264">
    <property type="component" value="Unassembled WGS sequence"/>
</dbReference>
<dbReference type="EMBL" id="BMIF01000014">
    <property type="protein sequence ID" value="GGA78326.1"/>
    <property type="molecule type" value="Genomic_DNA"/>
</dbReference>
<dbReference type="Pfam" id="PF01261">
    <property type="entry name" value="AP_endonuc_2"/>
    <property type="match status" value="1"/>
</dbReference>
<dbReference type="InterPro" id="IPR036237">
    <property type="entry name" value="Xyl_isomerase-like_sf"/>
</dbReference>
<feature type="domain" description="Xylose isomerase-like TIM barrel" evidence="1">
    <location>
        <begin position="27"/>
        <end position="231"/>
    </location>
</feature>
<dbReference type="AlphaFoldDB" id="A0A916S2K6"/>
<protein>
    <recommendedName>
        <fullName evidence="1">Xylose isomerase-like TIM barrel domain-containing protein</fullName>
    </recommendedName>
</protein>
<evidence type="ECO:0000259" key="1">
    <source>
        <dbReference type="Pfam" id="PF01261"/>
    </source>
</evidence>
<reference evidence="2" key="1">
    <citation type="journal article" date="2014" name="Int. J. Syst. Evol. Microbiol.">
        <title>Complete genome sequence of Corynebacterium casei LMG S-19264T (=DSM 44701T), isolated from a smear-ripened cheese.</title>
        <authorList>
            <consortium name="US DOE Joint Genome Institute (JGI-PGF)"/>
            <person name="Walter F."/>
            <person name="Albersmeier A."/>
            <person name="Kalinowski J."/>
            <person name="Ruckert C."/>
        </authorList>
    </citation>
    <scope>NUCLEOTIDE SEQUENCE</scope>
    <source>
        <strain evidence="2">CGMCC 1.15320</strain>
    </source>
</reference>
<keyword evidence="3" id="KW-1185">Reference proteome</keyword>
<accession>A0A916S2K6</accession>
<organism evidence="2 3">
    <name type="scientific">Nitratireductor aestuarii</name>
    <dbReference type="NCBI Taxonomy" id="1735103"/>
    <lineage>
        <taxon>Bacteria</taxon>
        <taxon>Pseudomonadati</taxon>
        <taxon>Pseudomonadota</taxon>
        <taxon>Alphaproteobacteria</taxon>
        <taxon>Hyphomicrobiales</taxon>
        <taxon>Phyllobacteriaceae</taxon>
        <taxon>Nitratireductor</taxon>
    </lineage>
</organism>
<sequence>MAKAPDTRPVAVSTALFDGYAMDVAIDEIAASGASHVEPAYIRGYVEFDESAFSGSAASAMARLLGEAGLSSIAVSAHLDMALPEAADMLRRRLAFARHIGARYVITNTGSRSGADTICRTLEAVLPFCEQAGVGLALENPGHGEGDLIGNGAEGLVLVAKFGSPYLRLNYDAGNIYTYSREALLPENDIADALPAIAHLHLKDVASDESGWRFTPLGEGSINYSALWGQIPADLPIGIELPLRLERPGRSDPVRRAEPLPLPQLRAALQRSLAFVGKLSG</sequence>
<comment type="caution">
    <text evidence="2">The sequence shown here is derived from an EMBL/GenBank/DDBJ whole genome shotgun (WGS) entry which is preliminary data.</text>
</comment>
<dbReference type="SUPFAM" id="SSF51658">
    <property type="entry name" value="Xylose isomerase-like"/>
    <property type="match status" value="1"/>
</dbReference>
<dbReference type="PANTHER" id="PTHR12110">
    <property type="entry name" value="HYDROXYPYRUVATE ISOMERASE"/>
    <property type="match status" value="1"/>
</dbReference>
<reference evidence="2" key="2">
    <citation type="submission" date="2020-09" db="EMBL/GenBank/DDBJ databases">
        <authorList>
            <person name="Sun Q."/>
            <person name="Zhou Y."/>
        </authorList>
    </citation>
    <scope>NUCLEOTIDE SEQUENCE</scope>
    <source>
        <strain evidence="2">CGMCC 1.15320</strain>
    </source>
</reference>
<proteinExistence type="predicted"/>
<dbReference type="InterPro" id="IPR013022">
    <property type="entry name" value="Xyl_isomerase-like_TIM-brl"/>
</dbReference>